<gene>
    <name evidence="8" type="ORF">BDK51DRAFT_4684</name>
</gene>
<dbReference type="GO" id="GO:0045454">
    <property type="term" value="P:cell redox homeostasis"/>
    <property type="evidence" value="ECO:0007669"/>
    <property type="project" value="TreeGrafter"/>
</dbReference>
<evidence type="ECO:0000256" key="6">
    <source>
        <dbReference type="PIRSR" id="PIRSR637944-1"/>
    </source>
</evidence>
<feature type="active site" description="Cysteine sulfenic acid (-SOH) intermediate" evidence="6">
    <location>
        <position position="54"/>
    </location>
</feature>
<dbReference type="SUPFAM" id="SSF52833">
    <property type="entry name" value="Thioredoxin-like"/>
    <property type="match status" value="1"/>
</dbReference>
<evidence type="ECO:0000256" key="4">
    <source>
        <dbReference type="ARBA" id="ARBA00023002"/>
    </source>
</evidence>
<dbReference type="PANTHER" id="PTHR10430:SF16">
    <property type="entry name" value="PEROXIREDOXIN-5, MITOCHONDRIAL"/>
    <property type="match status" value="1"/>
</dbReference>
<keyword evidence="5" id="KW-0676">Redox-active center</keyword>
<name>A0A4V1IQY1_9FUNG</name>
<keyword evidence="2" id="KW-0575">Peroxidase</keyword>
<feature type="domain" description="Thioredoxin" evidence="7">
    <location>
        <begin position="1"/>
        <end position="104"/>
    </location>
</feature>
<accession>A0A4V1IQY1</accession>
<feature type="non-terminal residue" evidence="8">
    <location>
        <position position="104"/>
    </location>
</feature>
<feature type="non-terminal residue" evidence="8">
    <location>
        <position position="1"/>
    </location>
</feature>
<dbReference type="GO" id="GO:0034599">
    <property type="term" value="P:cellular response to oxidative stress"/>
    <property type="evidence" value="ECO:0007669"/>
    <property type="project" value="InterPro"/>
</dbReference>
<dbReference type="InterPro" id="IPR013740">
    <property type="entry name" value="Redoxin"/>
</dbReference>
<dbReference type="GO" id="GO:0005737">
    <property type="term" value="C:cytoplasm"/>
    <property type="evidence" value="ECO:0007669"/>
    <property type="project" value="TreeGrafter"/>
</dbReference>
<sequence>VQVGDKIPEAVLYHSTNPEVVDACAIPSKINTAEFFKGKKVVIFAVPAAFSPTCSDNHLPGFISNLDVLKEKGVDAVMCLSADTVWALDAWGKKIGVGRNIVSF</sequence>
<keyword evidence="3" id="KW-0049">Antioxidant</keyword>
<evidence type="ECO:0000313" key="8">
    <source>
        <dbReference type="EMBL" id="RKO88137.1"/>
    </source>
</evidence>
<organism evidence="8 9">
    <name type="scientific">Blyttiomyces helicus</name>
    <dbReference type="NCBI Taxonomy" id="388810"/>
    <lineage>
        <taxon>Eukaryota</taxon>
        <taxon>Fungi</taxon>
        <taxon>Fungi incertae sedis</taxon>
        <taxon>Chytridiomycota</taxon>
        <taxon>Chytridiomycota incertae sedis</taxon>
        <taxon>Chytridiomycetes</taxon>
        <taxon>Chytridiomycetes incertae sedis</taxon>
        <taxon>Blyttiomyces</taxon>
    </lineage>
</organism>
<comment type="similarity">
    <text evidence="1">Belongs to the peroxiredoxin family. Prx5 subfamily.</text>
</comment>
<evidence type="ECO:0000256" key="2">
    <source>
        <dbReference type="ARBA" id="ARBA00022559"/>
    </source>
</evidence>
<evidence type="ECO:0000256" key="3">
    <source>
        <dbReference type="ARBA" id="ARBA00022862"/>
    </source>
</evidence>
<dbReference type="Pfam" id="PF08534">
    <property type="entry name" value="Redoxin"/>
    <property type="match status" value="1"/>
</dbReference>
<evidence type="ECO:0000256" key="1">
    <source>
        <dbReference type="ARBA" id="ARBA00010505"/>
    </source>
</evidence>
<dbReference type="Proteomes" id="UP000269721">
    <property type="component" value="Unassembled WGS sequence"/>
</dbReference>
<protein>
    <submittedName>
        <fullName evidence="8">Thioredoxin-like protein</fullName>
    </submittedName>
</protein>
<dbReference type="InterPro" id="IPR013766">
    <property type="entry name" value="Thioredoxin_domain"/>
</dbReference>
<keyword evidence="4" id="KW-0560">Oxidoreductase</keyword>
<reference evidence="9" key="1">
    <citation type="journal article" date="2018" name="Nat. Microbiol.">
        <title>Leveraging single-cell genomics to expand the fungal tree of life.</title>
        <authorList>
            <person name="Ahrendt S.R."/>
            <person name="Quandt C.A."/>
            <person name="Ciobanu D."/>
            <person name="Clum A."/>
            <person name="Salamov A."/>
            <person name="Andreopoulos B."/>
            <person name="Cheng J.F."/>
            <person name="Woyke T."/>
            <person name="Pelin A."/>
            <person name="Henrissat B."/>
            <person name="Reynolds N.K."/>
            <person name="Benny G.L."/>
            <person name="Smith M.E."/>
            <person name="James T.Y."/>
            <person name="Grigoriev I.V."/>
        </authorList>
    </citation>
    <scope>NUCLEOTIDE SEQUENCE [LARGE SCALE GENOMIC DNA]</scope>
</reference>
<evidence type="ECO:0000259" key="7">
    <source>
        <dbReference type="PROSITE" id="PS51352"/>
    </source>
</evidence>
<proteinExistence type="inferred from homology"/>
<dbReference type="AlphaFoldDB" id="A0A4V1IQY1"/>
<dbReference type="EMBL" id="KZ996919">
    <property type="protein sequence ID" value="RKO88137.1"/>
    <property type="molecule type" value="Genomic_DNA"/>
</dbReference>
<dbReference type="Gene3D" id="3.40.30.10">
    <property type="entry name" value="Glutaredoxin"/>
    <property type="match status" value="1"/>
</dbReference>
<dbReference type="InterPro" id="IPR037944">
    <property type="entry name" value="PRX5-like"/>
</dbReference>
<evidence type="ECO:0000256" key="5">
    <source>
        <dbReference type="ARBA" id="ARBA00023284"/>
    </source>
</evidence>
<dbReference type="PANTHER" id="PTHR10430">
    <property type="entry name" value="PEROXIREDOXIN"/>
    <property type="match status" value="1"/>
</dbReference>
<dbReference type="GO" id="GO:0008379">
    <property type="term" value="F:thioredoxin peroxidase activity"/>
    <property type="evidence" value="ECO:0007669"/>
    <property type="project" value="InterPro"/>
</dbReference>
<dbReference type="InterPro" id="IPR036249">
    <property type="entry name" value="Thioredoxin-like_sf"/>
</dbReference>
<dbReference type="PROSITE" id="PS51352">
    <property type="entry name" value="THIOREDOXIN_2"/>
    <property type="match status" value="1"/>
</dbReference>
<dbReference type="OrthoDB" id="1882547at2759"/>
<dbReference type="GO" id="GO:0042744">
    <property type="term" value="P:hydrogen peroxide catabolic process"/>
    <property type="evidence" value="ECO:0007669"/>
    <property type="project" value="TreeGrafter"/>
</dbReference>
<evidence type="ECO:0000313" key="9">
    <source>
        <dbReference type="Proteomes" id="UP000269721"/>
    </source>
</evidence>
<keyword evidence="9" id="KW-1185">Reference proteome</keyword>